<dbReference type="AlphaFoldDB" id="A0A0M7AUM7"/>
<keyword evidence="3" id="KW-1185">Reference proteome</keyword>
<name>A0A0M7AUM7_9HYPH</name>
<evidence type="ECO:0000313" key="3">
    <source>
        <dbReference type="Proteomes" id="UP000049983"/>
    </source>
</evidence>
<dbReference type="CDD" id="cd01447">
    <property type="entry name" value="Polysulfide_ST"/>
    <property type="match status" value="1"/>
</dbReference>
<organism evidence="2 3">
    <name type="scientific">Roseibium album</name>
    <dbReference type="NCBI Taxonomy" id="311410"/>
    <lineage>
        <taxon>Bacteria</taxon>
        <taxon>Pseudomonadati</taxon>
        <taxon>Pseudomonadota</taxon>
        <taxon>Alphaproteobacteria</taxon>
        <taxon>Hyphomicrobiales</taxon>
        <taxon>Stappiaceae</taxon>
        <taxon>Roseibium</taxon>
    </lineage>
</organism>
<gene>
    <name evidence="2" type="ORF">LA5096_04413</name>
</gene>
<dbReference type="PANTHER" id="PTHR44086:SF13">
    <property type="entry name" value="THIOSULFATE SULFURTRANSFERASE PSPE"/>
    <property type="match status" value="1"/>
</dbReference>
<dbReference type="Gene3D" id="3.40.250.10">
    <property type="entry name" value="Rhodanese-like domain"/>
    <property type="match status" value="1"/>
</dbReference>
<dbReference type="GO" id="GO:0004792">
    <property type="term" value="F:thiosulfate-cyanide sulfurtransferase activity"/>
    <property type="evidence" value="ECO:0007669"/>
    <property type="project" value="TreeGrafter"/>
</dbReference>
<accession>A0A0M7AUM7</accession>
<dbReference type="Pfam" id="PF00581">
    <property type="entry name" value="Rhodanese"/>
    <property type="match status" value="1"/>
</dbReference>
<evidence type="ECO:0000313" key="2">
    <source>
        <dbReference type="EMBL" id="CTQ75505.1"/>
    </source>
</evidence>
<dbReference type="SMART" id="SM00450">
    <property type="entry name" value="RHOD"/>
    <property type="match status" value="1"/>
</dbReference>
<dbReference type="EMBL" id="CXWC01000012">
    <property type="protein sequence ID" value="CTQ75505.1"/>
    <property type="molecule type" value="Genomic_DNA"/>
</dbReference>
<dbReference type="InterPro" id="IPR036873">
    <property type="entry name" value="Rhodanese-like_dom_sf"/>
</dbReference>
<proteinExistence type="predicted"/>
<dbReference type="STRING" id="311410.LA5095_04290"/>
<dbReference type="InterPro" id="IPR001763">
    <property type="entry name" value="Rhodanese-like_dom"/>
</dbReference>
<sequence>MKPGETGVKKLKMSSAEMVTRAKERIEEIGTEEGIRLFEDPDVVFVDIRDVRERQKLGFIPGSIHCPRGMLEFWVDPESPYFKDVFAEDKKFVFHCASGWRSALSVSTLNDMGFEAAHLKDGFNDWAKQGGPVEQSP</sequence>
<dbReference type="PANTHER" id="PTHR44086">
    <property type="entry name" value="THIOSULFATE SULFURTRANSFERASE RDL2, MITOCHONDRIAL-RELATED"/>
    <property type="match status" value="1"/>
</dbReference>
<protein>
    <submittedName>
        <fullName evidence="2">Molybdopterin biosynthesis protein MoeB</fullName>
    </submittedName>
</protein>
<evidence type="ECO:0000259" key="1">
    <source>
        <dbReference type="PROSITE" id="PS50206"/>
    </source>
</evidence>
<dbReference type="SUPFAM" id="SSF52821">
    <property type="entry name" value="Rhodanese/Cell cycle control phosphatase"/>
    <property type="match status" value="1"/>
</dbReference>
<dbReference type="PROSITE" id="PS50206">
    <property type="entry name" value="RHODANESE_3"/>
    <property type="match status" value="1"/>
</dbReference>
<dbReference type="Proteomes" id="UP000049983">
    <property type="component" value="Unassembled WGS sequence"/>
</dbReference>
<reference evidence="3" key="1">
    <citation type="submission" date="2015-07" db="EMBL/GenBank/DDBJ databases">
        <authorList>
            <person name="Rodrigo-Torres Lidia"/>
            <person name="Arahal R.David."/>
        </authorList>
    </citation>
    <scope>NUCLEOTIDE SEQUENCE [LARGE SCALE GENOMIC DNA]</scope>
    <source>
        <strain evidence="3">CECT 5096</strain>
    </source>
</reference>
<feature type="domain" description="Rhodanese" evidence="1">
    <location>
        <begin position="39"/>
        <end position="135"/>
    </location>
</feature>